<dbReference type="FunFam" id="3.90.640.10:FF:000006">
    <property type="entry name" value="Actin-related protein 3 (ARP3)"/>
    <property type="match status" value="1"/>
</dbReference>
<gene>
    <name evidence="5" type="ORF">C4D60_Mb09t06780</name>
</gene>
<protein>
    <recommendedName>
        <fullName evidence="7">Actin-related protein 3</fullName>
    </recommendedName>
</protein>
<comment type="similarity">
    <text evidence="4">Belongs to the actin family.</text>
</comment>
<evidence type="ECO:0000313" key="5">
    <source>
        <dbReference type="EMBL" id="THU46615.1"/>
    </source>
</evidence>
<keyword evidence="1" id="KW-0547">Nucleotide-binding</keyword>
<dbReference type="Gene3D" id="3.90.640.10">
    <property type="entry name" value="Actin, Chain A, domain 4"/>
    <property type="match status" value="1"/>
</dbReference>
<dbReference type="InterPro" id="IPR043129">
    <property type="entry name" value="ATPase_NBD"/>
</dbReference>
<dbReference type="Proteomes" id="UP000317650">
    <property type="component" value="Chromosome 9"/>
</dbReference>
<organism evidence="5 6">
    <name type="scientific">Musa balbisiana</name>
    <name type="common">Banana</name>
    <dbReference type="NCBI Taxonomy" id="52838"/>
    <lineage>
        <taxon>Eukaryota</taxon>
        <taxon>Viridiplantae</taxon>
        <taxon>Streptophyta</taxon>
        <taxon>Embryophyta</taxon>
        <taxon>Tracheophyta</taxon>
        <taxon>Spermatophyta</taxon>
        <taxon>Magnoliopsida</taxon>
        <taxon>Liliopsida</taxon>
        <taxon>Zingiberales</taxon>
        <taxon>Musaceae</taxon>
        <taxon>Musa</taxon>
    </lineage>
</organism>
<name>A0A4S8IEJ9_MUSBA</name>
<dbReference type="SUPFAM" id="SSF53067">
    <property type="entry name" value="Actin-like ATPase domain"/>
    <property type="match status" value="2"/>
</dbReference>
<dbReference type="Pfam" id="PF00022">
    <property type="entry name" value="Actin"/>
    <property type="match status" value="1"/>
</dbReference>
<dbReference type="InterPro" id="IPR004000">
    <property type="entry name" value="Actin"/>
</dbReference>
<dbReference type="GO" id="GO:0003779">
    <property type="term" value="F:actin binding"/>
    <property type="evidence" value="ECO:0007669"/>
    <property type="project" value="UniProtKB-KW"/>
</dbReference>
<keyword evidence="3" id="KW-0009">Actin-binding</keyword>
<proteinExistence type="inferred from homology"/>
<evidence type="ECO:0000256" key="4">
    <source>
        <dbReference type="RuleBase" id="RU000487"/>
    </source>
</evidence>
<dbReference type="GO" id="GO:0005524">
    <property type="term" value="F:ATP binding"/>
    <property type="evidence" value="ECO:0007669"/>
    <property type="project" value="UniProtKB-KW"/>
</dbReference>
<keyword evidence="6" id="KW-1185">Reference proteome</keyword>
<reference evidence="5 6" key="1">
    <citation type="journal article" date="2019" name="Nat. Plants">
        <title>Genome sequencing of Musa balbisiana reveals subgenome evolution and function divergence in polyploid bananas.</title>
        <authorList>
            <person name="Yao X."/>
        </authorList>
    </citation>
    <scope>NUCLEOTIDE SEQUENCE [LARGE SCALE GENOMIC DNA]</scope>
    <source>
        <strain evidence="6">cv. DH-PKW</strain>
        <tissue evidence="5">Leaves</tissue>
    </source>
</reference>
<evidence type="ECO:0000313" key="6">
    <source>
        <dbReference type="Proteomes" id="UP000317650"/>
    </source>
</evidence>
<dbReference type="AlphaFoldDB" id="A0A4S8IEJ9"/>
<dbReference type="EMBL" id="PYDT01000010">
    <property type="protein sequence ID" value="THU46615.1"/>
    <property type="molecule type" value="Genomic_DNA"/>
</dbReference>
<dbReference type="STRING" id="52838.A0A4S8IEJ9"/>
<evidence type="ECO:0000256" key="3">
    <source>
        <dbReference type="ARBA" id="ARBA00023203"/>
    </source>
</evidence>
<evidence type="ECO:0000256" key="1">
    <source>
        <dbReference type="ARBA" id="ARBA00022741"/>
    </source>
</evidence>
<dbReference type="PANTHER" id="PTHR11937">
    <property type="entry name" value="ACTIN"/>
    <property type="match status" value="1"/>
</dbReference>
<dbReference type="Gene3D" id="3.30.420.40">
    <property type="match status" value="3"/>
</dbReference>
<comment type="caution">
    <text evidence="5">The sequence shown here is derived from an EMBL/GenBank/DDBJ whole genome shotgun (WGS) entry which is preliminary data.</text>
</comment>
<accession>A0A4S8IEJ9</accession>
<keyword evidence="2" id="KW-0067">ATP-binding</keyword>
<evidence type="ECO:0008006" key="7">
    <source>
        <dbReference type="Google" id="ProtNLM"/>
    </source>
</evidence>
<evidence type="ECO:0000256" key="2">
    <source>
        <dbReference type="ARBA" id="ARBA00022840"/>
    </source>
</evidence>
<sequence length="393" mass="44245">MSGCPSRCHASDLAGRSALKYPNGRYLSPSGGHRQWHRVHKLRVVNLVSIRKGLCSRNDPKVKCVEYRGWSDTYTKMGFAGNVEPSFIIPTIVAVNESFSNQPKSSSKGNWLTQHTAGVVADLDFLIGEEALTCSRSSNMYSLSYPIHHGQSYNLPYIVYVDQYNFQCEMTGVVVDVGDGATHVVPVADGYVIGSSIRSIPIAGKNVTQFIQQLMKERGEHIPPEDSFEVARKIKEAYCYTCSDIVKEFNRHDKEPGKYTKQWVGTKPKTGVRYSCDVGYERFLGPEIFFHPEIYNSDFTTPLPAIVDKCIQLSPIDTRRALYKASNIVLSGGSTMFKDFHRRLQRDLKRIVDARIVTSEAQFKDVKACHTKAEYEEYGASICRTNPVFKGMY</sequence>
<dbReference type="SMART" id="SM00268">
    <property type="entry name" value="ACTIN"/>
    <property type="match status" value="1"/>
</dbReference>